<protein>
    <submittedName>
        <fullName evidence="7">OLC1v1019781C1</fullName>
    </submittedName>
</protein>
<keyword evidence="5" id="KW-0175">Coiled coil</keyword>
<dbReference type="AlphaFoldDB" id="A0AAV1EF15"/>
<gene>
    <name evidence="7" type="ORF">OLC1_LOCUS24156</name>
</gene>
<accession>A0AAV1EF15</accession>
<name>A0AAV1EF15_OLDCO</name>
<keyword evidence="4" id="KW-0539">Nucleus</keyword>
<dbReference type="Proteomes" id="UP001161247">
    <property type="component" value="Chromosome 9"/>
</dbReference>
<evidence type="ECO:0000313" key="7">
    <source>
        <dbReference type="EMBL" id="CAI9118244.1"/>
    </source>
</evidence>
<comment type="subcellular location">
    <subcellularLocation>
        <location evidence="1">Nucleus</location>
    </subcellularLocation>
</comment>
<dbReference type="PANTHER" id="PTHR12786:SF1">
    <property type="entry name" value="SPLICING REGULATOR SDE2"/>
    <property type="match status" value="1"/>
</dbReference>
<feature type="coiled-coil region" evidence="5">
    <location>
        <begin position="7"/>
        <end position="41"/>
    </location>
</feature>
<keyword evidence="2" id="KW-0507">mRNA processing</keyword>
<evidence type="ECO:0000256" key="4">
    <source>
        <dbReference type="ARBA" id="ARBA00023242"/>
    </source>
</evidence>
<organism evidence="7 8">
    <name type="scientific">Oldenlandia corymbosa var. corymbosa</name>
    <dbReference type="NCBI Taxonomy" id="529605"/>
    <lineage>
        <taxon>Eukaryota</taxon>
        <taxon>Viridiplantae</taxon>
        <taxon>Streptophyta</taxon>
        <taxon>Embryophyta</taxon>
        <taxon>Tracheophyta</taxon>
        <taxon>Spermatophyta</taxon>
        <taxon>Magnoliopsida</taxon>
        <taxon>eudicotyledons</taxon>
        <taxon>Gunneridae</taxon>
        <taxon>Pentapetalae</taxon>
        <taxon>asterids</taxon>
        <taxon>lamiids</taxon>
        <taxon>Gentianales</taxon>
        <taxon>Rubiaceae</taxon>
        <taxon>Rubioideae</taxon>
        <taxon>Spermacoceae</taxon>
        <taxon>Hedyotis-Oldenlandia complex</taxon>
        <taxon>Oldenlandia</taxon>
    </lineage>
</organism>
<evidence type="ECO:0000256" key="5">
    <source>
        <dbReference type="SAM" id="Coils"/>
    </source>
</evidence>
<dbReference type="GO" id="GO:0008380">
    <property type="term" value="P:RNA splicing"/>
    <property type="evidence" value="ECO:0007669"/>
    <property type="project" value="UniProtKB-KW"/>
</dbReference>
<evidence type="ECO:0000256" key="1">
    <source>
        <dbReference type="ARBA" id="ARBA00004123"/>
    </source>
</evidence>
<dbReference type="GO" id="GO:0006397">
    <property type="term" value="P:mRNA processing"/>
    <property type="evidence" value="ECO:0007669"/>
    <property type="project" value="UniProtKB-KW"/>
</dbReference>
<evidence type="ECO:0000259" key="6">
    <source>
        <dbReference type="Pfam" id="PF13297"/>
    </source>
</evidence>
<evidence type="ECO:0000256" key="3">
    <source>
        <dbReference type="ARBA" id="ARBA00023187"/>
    </source>
</evidence>
<dbReference type="InterPro" id="IPR051421">
    <property type="entry name" value="RNA_Proc_DNA_Dmg_Regulator"/>
</dbReference>
<sequence>MMSGRRIRQVNAKKKIEEWKAEEEERKLEKVAEEYTKKMNSKKMMVNKGKGNSYAVDEYFSGSCIESSNKEKPLMNFDDGINSAAELEVLLGMDGLKSELQARELKCGGNLQQRATRLFLLKTKLFAKK</sequence>
<evidence type="ECO:0000256" key="2">
    <source>
        <dbReference type="ARBA" id="ARBA00022664"/>
    </source>
</evidence>
<dbReference type="InterPro" id="IPR025086">
    <property type="entry name" value="SDE2/SF3A3_SAP"/>
</dbReference>
<reference evidence="7" key="1">
    <citation type="submission" date="2023-03" db="EMBL/GenBank/DDBJ databases">
        <authorList>
            <person name="Julca I."/>
        </authorList>
    </citation>
    <scope>NUCLEOTIDE SEQUENCE</scope>
</reference>
<dbReference type="Pfam" id="PF13297">
    <property type="entry name" value="SDE2_2C"/>
    <property type="match status" value="1"/>
</dbReference>
<evidence type="ECO:0000313" key="8">
    <source>
        <dbReference type="Proteomes" id="UP001161247"/>
    </source>
</evidence>
<dbReference type="PANTHER" id="PTHR12786">
    <property type="entry name" value="SPLICING FACTOR SF3A-RELATED"/>
    <property type="match status" value="1"/>
</dbReference>
<keyword evidence="8" id="KW-1185">Reference proteome</keyword>
<keyword evidence="3" id="KW-0508">mRNA splicing</keyword>
<feature type="domain" description="SDE2/SF3A3 SAP" evidence="6">
    <location>
        <begin position="67"/>
        <end position="124"/>
    </location>
</feature>
<dbReference type="GO" id="GO:0005634">
    <property type="term" value="C:nucleus"/>
    <property type="evidence" value="ECO:0007669"/>
    <property type="project" value="UniProtKB-SubCell"/>
</dbReference>
<dbReference type="EMBL" id="OX459126">
    <property type="protein sequence ID" value="CAI9118244.1"/>
    <property type="molecule type" value="Genomic_DNA"/>
</dbReference>
<proteinExistence type="predicted"/>